<evidence type="ECO:0000313" key="1">
    <source>
        <dbReference type="EMBL" id="KAA8995312.1"/>
    </source>
</evidence>
<dbReference type="RefSeq" id="WP_150455470.1">
    <property type="nucleotide sequence ID" value="NZ_VYKI01000023.1"/>
</dbReference>
<gene>
    <name evidence="1" type="ORF">FJU31_15085</name>
</gene>
<comment type="caution">
    <text evidence="1">The sequence shown here is derived from an EMBL/GenBank/DDBJ whole genome shotgun (WGS) entry which is preliminary data.</text>
</comment>
<evidence type="ECO:0008006" key="3">
    <source>
        <dbReference type="Google" id="ProtNLM"/>
    </source>
</evidence>
<dbReference type="Proteomes" id="UP000326367">
    <property type="component" value="Unassembled WGS sequence"/>
</dbReference>
<proteinExistence type="predicted"/>
<protein>
    <recommendedName>
        <fullName evidence="3">DUF2934 domain-containing protein</fullName>
    </recommendedName>
</protein>
<evidence type="ECO:0000313" key="2">
    <source>
        <dbReference type="Proteomes" id="UP000326367"/>
    </source>
</evidence>
<accession>A0ABQ6SYJ1</accession>
<sequence>MPDYQIPGRVPDDSTQRDTFTDYWRDRYTAEPYYDDTLLFDDYEPAYRIGHAARAQETRADQIIRAYEQVEAELQGRWVSERGTSRLEWEQARAAVRRGWDDAHVADPRLVRGS</sequence>
<keyword evidence="2" id="KW-1185">Reference proteome</keyword>
<reference evidence="1 2" key="1">
    <citation type="journal article" date="2020" name="Antonie Van Leeuwenhoek">
        <title>Stenotrophomonas cyclobalanopsidis sp. nov., isolated from the leaf spot disease of Cyclobalanopsis patelliformis.</title>
        <authorList>
            <person name="Bian D.R."/>
            <person name="Xue H."/>
            <person name="Piao C.G."/>
            <person name="Li Y."/>
        </authorList>
    </citation>
    <scope>NUCLEOTIDE SEQUENCE [LARGE SCALE GENOMIC DNA]</scope>
    <source>
        <strain evidence="1 2">TPQG1-4</strain>
    </source>
</reference>
<dbReference type="EMBL" id="VYKI01000023">
    <property type="protein sequence ID" value="KAA8995312.1"/>
    <property type="molecule type" value="Genomic_DNA"/>
</dbReference>
<organism evidence="1 2">
    <name type="scientific">Stenotrophomonas cyclobalanopsidis</name>
    <dbReference type="NCBI Taxonomy" id="2771362"/>
    <lineage>
        <taxon>Bacteria</taxon>
        <taxon>Pseudomonadati</taxon>
        <taxon>Pseudomonadota</taxon>
        <taxon>Gammaproteobacteria</taxon>
        <taxon>Lysobacterales</taxon>
        <taxon>Lysobacteraceae</taxon>
        <taxon>Stenotrophomonas</taxon>
    </lineage>
</organism>
<name>A0ABQ6SYJ1_9GAMM</name>